<feature type="domain" description="L-tryptophan decarboxylase PsiD-like" evidence="5">
    <location>
        <begin position="55"/>
        <end position="180"/>
    </location>
</feature>
<keyword evidence="3" id="KW-0456">Lyase</keyword>
<dbReference type="GO" id="GO:0004609">
    <property type="term" value="F:phosphatidylserine decarboxylase activity"/>
    <property type="evidence" value="ECO:0007669"/>
    <property type="project" value="InterPro"/>
</dbReference>
<name>D0LTY5_HALO1</name>
<dbReference type="Pfam" id="PF12588">
    <property type="entry name" value="PSDC"/>
    <property type="match status" value="1"/>
</dbReference>
<dbReference type="PANTHER" id="PTHR10067">
    <property type="entry name" value="PHOSPHATIDYLSERINE DECARBOXYLASE"/>
    <property type="match status" value="1"/>
</dbReference>
<keyword evidence="4" id="KW-0670">Pyruvate</keyword>
<evidence type="ECO:0000256" key="3">
    <source>
        <dbReference type="ARBA" id="ARBA00023239"/>
    </source>
</evidence>
<keyword evidence="7" id="KW-1185">Reference proteome</keyword>
<evidence type="ECO:0000259" key="5">
    <source>
        <dbReference type="Pfam" id="PF12588"/>
    </source>
</evidence>
<dbReference type="KEGG" id="hoh:Hoch_4860"/>
<dbReference type="InterPro" id="IPR003817">
    <property type="entry name" value="PS_Dcarbxylase"/>
</dbReference>
<organism evidence="6 7">
    <name type="scientific">Haliangium ochraceum (strain DSM 14365 / JCM 11303 / SMP-2)</name>
    <dbReference type="NCBI Taxonomy" id="502025"/>
    <lineage>
        <taxon>Bacteria</taxon>
        <taxon>Pseudomonadati</taxon>
        <taxon>Myxococcota</taxon>
        <taxon>Polyangia</taxon>
        <taxon>Haliangiales</taxon>
        <taxon>Kofleriaceae</taxon>
        <taxon>Haliangium</taxon>
    </lineage>
</organism>
<evidence type="ECO:0000313" key="7">
    <source>
        <dbReference type="Proteomes" id="UP000001880"/>
    </source>
</evidence>
<evidence type="ECO:0000256" key="2">
    <source>
        <dbReference type="ARBA" id="ARBA00023145"/>
    </source>
</evidence>
<reference evidence="6 7" key="1">
    <citation type="journal article" date="2010" name="Stand. Genomic Sci.">
        <title>Complete genome sequence of Haliangium ochraceum type strain (SMP-2).</title>
        <authorList>
            <consortium name="US DOE Joint Genome Institute (JGI-PGF)"/>
            <person name="Ivanova N."/>
            <person name="Daum C."/>
            <person name="Lang E."/>
            <person name="Abt B."/>
            <person name="Kopitz M."/>
            <person name="Saunders E."/>
            <person name="Lapidus A."/>
            <person name="Lucas S."/>
            <person name="Glavina Del Rio T."/>
            <person name="Nolan M."/>
            <person name="Tice H."/>
            <person name="Copeland A."/>
            <person name="Cheng J.F."/>
            <person name="Chen F."/>
            <person name="Bruce D."/>
            <person name="Goodwin L."/>
            <person name="Pitluck S."/>
            <person name="Mavromatis K."/>
            <person name="Pati A."/>
            <person name="Mikhailova N."/>
            <person name="Chen A."/>
            <person name="Palaniappan K."/>
            <person name="Land M."/>
            <person name="Hauser L."/>
            <person name="Chang Y.J."/>
            <person name="Jeffries C.D."/>
            <person name="Detter J.C."/>
            <person name="Brettin T."/>
            <person name="Rohde M."/>
            <person name="Goker M."/>
            <person name="Bristow J."/>
            <person name="Markowitz V."/>
            <person name="Eisen J.A."/>
            <person name="Hugenholtz P."/>
            <person name="Kyrpides N.C."/>
            <person name="Klenk H.P."/>
        </authorList>
    </citation>
    <scope>NUCLEOTIDE SEQUENCE [LARGE SCALE GENOMIC DNA]</scope>
    <source>
        <strain evidence="7">DSM 14365 / CIP 107738 / JCM 11303 / AJ 13395 / SMP-2</strain>
    </source>
</reference>
<keyword evidence="1" id="KW-0210">Decarboxylase</keyword>
<dbReference type="eggNOG" id="COG0688">
    <property type="taxonomic scope" value="Bacteria"/>
</dbReference>
<gene>
    <name evidence="6" type="ordered locus">Hoch_4860</name>
</gene>
<dbReference type="RefSeq" id="WP_012829941.1">
    <property type="nucleotide sequence ID" value="NC_013440.1"/>
</dbReference>
<sequence>MYELSESALEERYQHHFGRRAGYLPRDRGALDEWLRTLKSELAAKPAPAATALSPAVAGLAKLIETDGIVRMYVNEMISQVPAAHQTVTSIPELLQALQHISTTAPLYNPDPDKRNFFPMSSLFVYMMMTPAGEAIFRNTAFNDSLRAILKEWCNFLDSSDSQYVLNTGEFGWLSPSAYEYNKLEEFVIPDPGAPHWGFSSFNDYFHRQIKSECRPVDAPGDSSVVVSANDGTVYKIARKVSAQAEFWLKGQPYSLIDMLGTTPYAERFVGGDVFQSFLSGADYHRWRAPIAGTVRYAEVVEALMFSNAESAGYDPTAGTFSQGYQSAVNTRGLVIIESPDPSIGMVCVMPIGITEISSVSIQVAPGTVVEKGEELGYFSYGGSSMCLIFQPGAIDQFTVSGPEPGGNPDDGPPIEVNARIAIATTSASE</sequence>
<dbReference type="HOGENOM" id="CLU_033450_1_0_7"/>
<proteinExistence type="predicted"/>
<dbReference type="AlphaFoldDB" id="D0LTY5"/>
<dbReference type="EMBL" id="CP001804">
    <property type="protein sequence ID" value="ACY17349.1"/>
    <property type="molecule type" value="Genomic_DNA"/>
</dbReference>
<keyword evidence="2" id="KW-0865">Zymogen</keyword>
<dbReference type="InterPro" id="IPR022237">
    <property type="entry name" value="PsiD-like"/>
</dbReference>
<dbReference type="Proteomes" id="UP000001880">
    <property type="component" value="Chromosome"/>
</dbReference>
<dbReference type="Pfam" id="PF02666">
    <property type="entry name" value="PS_Dcarbxylase"/>
    <property type="match status" value="1"/>
</dbReference>
<evidence type="ECO:0000256" key="1">
    <source>
        <dbReference type="ARBA" id="ARBA00022793"/>
    </source>
</evidence>
<dbReference type="PANTHER" id="PTHR10067:SF9">
    <property type="entry name" value="PHOSPHATIDYLSERINE DECARBOXYLASE FAMILY PROTEIN (AFU_ORTHOLOGUE AFUA_7G01730)"/>
    <property type="match status" value="1"/>
</dbReference>
<protein>
    <submittedName>
        <fullName evidence="6">Phosphatidylserine decarboxylase-related protein</fullName>
    </submittedName>
</protein>
<evidence type="ECO:0000313" key="6">
    <source>
        <dbReference type="EMBL" id="ACY17349.1"/>
    </source>
</evidence>
<evidence type="ECO:0000256" key="4">
    <source>
        <dbReference type="ARBA" id="ARBA00023317"/>
    </source>
</evidence>
<dbReference type="GO" id="GO:0006646">
    <property type="term" value="P:phosphatidylethanolamine biosynthetic process"/>
    <property type="evidence" value="ECO:0007669"/>
    <property type="project" value="TreeGrafter"/>
</dbReference>
<dbReference type="STRING" id="502025.Hoch_4860"/>
<accession>D0LTY5</accession>
<dbReference type="OrthoDB" id="9802030at2"/>